<dbReference type="InterPro" id="IPR006153">
    <property type="entry name" value="Cation/H_exchanger_TM"/>
</dbReference>
<reference evidence="13 14" key="1">
    <citation type="submission" date="2017-03" db="EMBL/GenBank/DDBJ databases">
        <authorList>
            <person name="Afonso C.L."/>
            <person name="Miller P.J."/>
            <person name="Scott M.A."/>
            <person name="Spackman E."/>
            <person name="Goraichik I."/>
            <person name="Dimitrov K.M."/>
            <person name="Suarez D.L."/>
            <person name="Swayne D.E."/>
        </authorList>
    </citation>
    <scope>NUCLEOTIDE SEQUENCE [LARGE SCALE GENOMIC DNA]</scope>
    <source>
        <strain evidence="13 14">CECT 7680</strain>
    </source>
</reference>
<keyword evidence="2" id="KW-0813">Transport</keyword>
<keyword evidence="7 11" id="KW-1133">Transmembrane helix</keyword>
<feature type="transmembrane region" description="Helical" evidence="11">
    <location>
        <begin position="320"/>
        <end position="338"/>
    </location>
</feature>
<dbReference type="Gene3D" id="3.40.50.720">
    <property type="entry name" value="NAD(P)-binding Rossmann-like Domain"/>
    <property type="match status" value="1"/>
</dbReference>
<sequence>MESFLILAFIFLVAGVIAVPLASRFGLGSVLGYLLAGIAISPILAALDVDVISLQHFAEFGVVMMLFLVGLELEPRLLWEMRNRLLGLGGLQVALTAGLVMAAALAMGLPWTVALAIGLVVSLSSTAIVLQTLNERGLMKSEGGQASFSVLLFQDIAVIPMLAFIPLLAMPELIDGWGAAEGHATAGAHGAEAGHGGDHGADHGADHGGDHGGDHGHGAAGPAWIETIPGYLRALVTIGAIGFVIVAGSLLTRPVFRFVAMANLRELFTATALMMVIGIAVLMSFVGLSPALGTFLAGVVLANSEFRHELESDIDPFRGLLLGLFFMTVGAGINFGLLGAQFFTVLGLTLGLMLLKAAVLLGLAYAFGVRGADKALFSLGLAQAGEFGFVLLSFTVANKVIPQAIADQLLLVVALSMLLTPGLFILYDKVILPRLSGTQTRPHDEIDDSGPIIIAGFGRFGGIVNRILLAAGHKTVVLDHAFEQLEMLRAFDAQVFYGDATRPDLLHAAGIAEAKMLVVAIDDEHRITDLTRYVSQNHPHVHIVARARNRHHVYELFAAGAHDIIRETFDSSLRAGRSALEALGAHPFEAERMVRGFERQDRRQLRELAALYDPEIPTHLNAPYVARAKEMREDMEAEMRGTGNAFGGRYQRGWVPPSSKDVEAEAAASGGGESGDQPPDTA</sequence>
<dbReference type="PANTHER" id="PTHR46157">
    <property type="entry name" value="K(+) EFFLUX ANTIPORTER 3, CHLOROPLASTIC"/>
    <property type="match status" value="1"/>
</dbReference>
<evidence type="ECO:0000259" key="12">
    <source>
        <dbReference type="PROSITE" id="PS51201"/>
    </source>
</evidence>
<feature type="domain" description="RCK N-terminal" evidence="12">
    <location>
        <begin position="449"/>
        <end position="566"/>
    </location>
</feature>
<dbReference type="FunFam" id="3.40.50.720:FF:000036">
    <property type="entry name" value="Glutathione-regulated potassium-efflux system protein KefB"/>
    <property type="match status" value="1"/>
</dbReference>
<keyword evidence="3" id="KW-0050">Antiport</keyword>
<dbReference type="OrthoDB" id="9781411at2"/>
<dbReference type="GO" id="GO:1902600">
    <property type="term" value="P:proton transmembrane transport"/>
    <property type="evidence" value="ECO:0007669"/>
    <property type="project" value="InterPro"/>
</dbReference>
<dbReference type="Pfam" id="PF02254">
    <property type="entry name" value="TrkA_N"/>
    <property type="match status" value="1"/>
</dbReference>
<evidence type="ECO:0000256" key="11">
    <source>
        <dbReference type="SAM" id="Phobius"/>
    </source>
</evidence>
<gene>
    <name evidence="13" type="primary">kefC_1</name>
    <name evidence="13" type="ORF">PSA7680_00558</name>
</gene>
<dbReference type="InterPro" id="IPR003148">
    <property type="entry name" value="RCK_N"/>
</dbReference>
<keyword evidence="5 11" id="KW-0812">Transmembrane</keyword>
<dbReference type="InterPro" id="IPR036291">
    <property type="entry name" value="NAD(P)-bd_dom_sf"/>
</dbReference>
<feature type="transmembrane region" description="Helical" evidence="11">
    <location>
        <begin position="6"/>
        <end position="23"/>
    </location>
</feature>
<feature type="region of interest" description="Disordered" evidence="10">
    <location>
        <begin position="187"/>
        <end position="217"/>
    </location>
</feature>
<accession>A0A1Y5RHL5</accession>
<feature type="transmembrane region" description="Helical" evidence="11">
    <location>
        <begin position="53"/>
        <end position="73"/>
    </location>
</feature>
<dbReference type="GO" id="GO:0012505">
    <property type="term" value="C:endomembrane system"/>
    <property type="evidence" value="ECO:0007669"/>
    <property type="project" value="UniProtKB-SubCell"/>
</dbReference>
<dbReference type="GO" id="GO:0005886">
    <property type="term" value="C:plasma membrane"/>
    <property type="evidence" value="ECO:0007669"/>
    <property type="project" value="TreeGrafter"/>
</dbReference>
<feature type="transmembrane region" description="Helical" evidence="11">
    <location>
        <begin position="146"/>
        <end position="169"/>
    </location>
</feature>
<proteinExistence type="predicted"/>
<evidence type="ECO:0000256" key="1">
    <source>
        <dbReference type="ARBA" id="ARBA00004127"/>
    </source>
</evidence>
<evidence type="ECO:0000256" key="3">
    <source>
        <dbReference type="ARBA" id="ARBA00022449"/>
    </source>
</evidence>
<feature type="transmembrane region" description="Helical" evidence="11">
    <location>
        <begin position="30"/>
        <end position="47"/>
    </location>
</feature>
<evidence type="ECO:0000256" key="4">
    <source>
        <dbReference type="ARBA" id="ARBA00022538"/>
    </source>
</evidence>
<comment type="subcellular location">
    <subcellularLocation>
        <location evidence="1">Endomembrane system</location>
        <topology evidence="1">Multi-pass membrane protein</topology>
    </subcellularLocation>
</comment>
<feature type="transmembrane region" description="Helical" evidence="11">
    <location>
        <begin position="272"/>
        <end position="300"/>
    </location>
</feature>
<evidence type="ECO:0000256" key="9">
    <source>
        <dbReference type="ARBA" id="ARBA00023136"/>
    </source>
</evidence>
<evidence type="ECO:0000256" key="6">
    <source>
        <dbReference type="ARBA" id="ARBA00022958"/>
    </source>
</evidence>
<dbReference type="GO" id="GO:0015297">
    <property type="term" value="F:antiporter activity"/>
    <property type="evidence" value="ECO:0007669"/>
    <property type="project" value="UniProtKB-KW"/>
</dbReference>
<evidence type="ECO:0000256" key="10">
    <source>
        <dbReference type="SAM" id="MobiDB-lite"/>
    </source>
</evidence>
<keyword evidence="4" id="KW-0633">Potassium transport</keyword>
<evidence type="ECO:0000256" key="8">
    <source>
        <dbReference type="ARBA" id="ARBA00023065"/>
    </source>
</evidence>
<dbReference type="PROSITE" id="PS51201">
    <property type="entry name" value="RCK_N"/>
    <property type="match status" value="1"/>
</dbReference>
<feature type="transmembrane region" description="Helical" evidence="11">
    <location>
        <begin position="231"/>
        <end position="251"/>
    </location>
</feature>
<evidence type="ECO:0000313" key="14">
    <source>
        <dbReference type="Proteomes" id="UP000193409"/>
    </source>
</evidence>
<dbReference type="EMBL" id="FWFQ01000002">
    <property type="protein sequence ID" value="SLN17523.1"/>
    <property type="molecule type" value="Genomic_DNA"/>
</dbReference>
<dbReference type="Proteomes" id="UP000193409">
    <property type="component" value="Unassembled WGS sequence"/>
</dbReference>
<keyword evidence="14" id="KW-1185">Reference proteome</keyword>
<evidence type="ECO:0000256" key="2">
    <source>
        <dbReference type="ARBA" id="ARBA00022448"/>
    </source>
</evidence>
<dbReference type="PANTHER" id="PTHR46157:SF4">
    <property type="entry name" value="K(+) EFFLUX ANTIPORTER 3, CHLOROPLASTIC"/>
    <property type="match status" value="1"/>
</dbReference>
<feature type="transmembrane region" description="Helical" evidence="11">
    <location>
        <begin position="345"/>
        <end position="369"/>
    </location>
</feature>
<feature type="transmembrane region" description="Helical" evidence="11">
    <location>
        <begin position="409"/>
        <end position="427"/>
    </location>
</feature>
<protein>
    <submittedName>
        <fullName evidence="13">Glutathione-regulated potassium-efflux system protein KefC</fullName>
    </submittedName>
</protein>
<name>A0A1Y5RHL5_9RHOB</name>
<dbReference type="AlphaFoldDB" id="A0A1Y5RHL5"/>
<feature type="transmembrane region" description="Helical" evidence="11">
    <location>
        <begin position="85"/>
        <end position="107"/>
    </location>
</feature>
<dbReference type="SUPFAM" id="SSF51735">
    <property type="entry name" value="NAD(P)-binding Rossmann-fold domains"/>
    <property type="match status" value="1"/>
</dbReference>
<evidence type="ECO:0000313" key="13">
    <source>
        <dbReference type="EMBL" id="SLN17523.1"/>
    </source>
</evidence>
<evidence type="ECO:0000256" key="7">
    <source>
        <dbReference type="ARBA" id="ARBA00022989"/>
    </source>
</evidence>
<dbReference type="GO" id="GO:0006813">
    <property type="term" value="P:potassium ion transport"/>
    <property type="evidence" value="ECO:0007669"/>
    <property type="project" value="UniProtKB-KW"/>
</dbReference>
<evidence type="ECO:0000256" key="5">
    <source>
        <dbReference type="ARBA" id="ARBA00022692"/>
    </source>
</evidence>
<organism evidence="13 14">
    <name type="scientific">Pseudoruegeria aquimaris</name>
    <dbReference type="NCBI Taxonomy" id="393663"/>
    <lineage>
        <taxon>Bacteria</taxon>
        <taxon>Pseudomonadati</taxon>
        <taxon>Pseudomonadota</taxon>
        <taxon>Alphaproteobacteria</taxon>
        <taxon>Rhodobacterales</taxon>
        <taxon>Roseobacteraceae</taxon>
        <taxon>Pseudoruegeria</taxon>
    </lineage>
</organism>
<feature type="transmembrane region" description="Helical" evidence="11">
    <location>
        <begin position="375"/>
        <end position="397"/>
    </location>
</feature>
<dbReference type="InterPro" id="IPR038770">
    <property type="entry name" value="Na+/solute_symporter_sf"/>
</dbReference>
<feature type="compositionally biased region" description="Basic and acidic residues" evidence="10">
    <location>
        <begin position="195"/>
        <end position="217"/>
    </location>
</feature>
<dbReference type="Gene3D" id="1.20.1530.20">
    <property type="match status" value="2"/>
</dbReference>
<keyword evidence="9 11" id="KW-0472">Membrane</keyword>
<feature type="region of interest" description="Disordered" evidence="10">
    <location>
        <begin position="642"/>
        <end position="682"/>
    </location>
</feature>
<feature type="transmembrane region" description="Helical" evidence="11">
    <location>
        <begin position="113"/>
        <end position="134"/>
    </location>
</feature>
<dbReference type="Pfam" id="PF00999">
    <property type="entry name" value="Na_H_Exchanger"/>
    <property type="match status" value="1"/>
</dbReference>
<dbReference type="RefSeq" id="WP_085867115.1">
    <property type="nucleotide sequence ID" value="NZ_FWFQ01000002.1"/>
</dbReference>
<keyword evidence="8" id="KW-0406">Ion transport</keyword>
<keyword evidence="6" id="KW-0630">Potassium</keyword>